<evidence type="ECO:0000256" key="1">
    <source>
        <dbReference type="ARBA" id="ARBA00004141"/>
    </source>
</evidence>
<evidence type="ECO:0000256" key="2">
    <source>
        <dbReference type="ARBA" id="ARBA00022692"/>
    </source>
</evidence>
<accession>A0A5R9BXV2</accession>
<evidence type="ECO:0000256" key="4">
    <source>
        <dbReference type="ARBA" id="ARBA00023136"/>
    </source>
</evidence>
<evidence type="ECO:0000313" key="7">
    <source>
        <dbReference type="EMBL" id="TLQ05554.1"/>
    </source>
</evidence>
<evidence type="ECO:0000256" key="5">
    <source>
        <dbReference type="SAM" id="Phobius"/>
    </source>
</evidence>
<comment type="subcellular location">
    <subcellularLocation>
        <location evidence="1">Membrane</location>
        <topology evidence="1">Multi-pass membrane protein</topology>
    </subcellularLocation>
</comment>
<feature type="transmembrane region" description="Helical" evidence="5">
    <location>
        <begin position="91"/>
        <end position="109"/>
    </location>
</feature>
<name>A0A5R9BXV2_9LACT</name>
<dbReference type="PANTHER" id="PTHR37422:SF13">
    <property type="entry name" value="LIPOPOLYSACCHARIDE BIOSYNTHESIS PROTEIN PA4999-RELATED"/>
    <property type="match status" value="1"/>
</dbReference>
<dbReference type="InterPro" id="IPR007016">
    <property type="entry name" value="O-antigen_ligase-rel_domated"/>
</dbReference>
<dbReference type="InterPro" id="IPR051533">
    <property type="entry name" value="WaaL-like"/>
</dbReference>
<dbReference type="EMBL" id="VBTE01000050">
    <property type="protein sequence ID" value="TLQ05554.1"/>
    <property type="molecule type" value="Genomic_DNA"/>
</dbReference>
<keyword evidence="2 5" id="KW-0812">Transmembrane</keyword>
<reference evidence="7 8" key="1">
    <citation type="submission" date="2019-05" db="EMBL/GenBank/DDBJ databases">
        <title>The metagenome of a microbial culture collection derived from dairy environment covers the genomic content of the human microbiome.</title>
        <authorList>
            <person name="Roder T."/>
            <person name="Wuthrich D."/>
            <person name="Sattari Z."/>
            <person name="Von Ah U."/>
            <person name="Bar C."/>
            <person name="Ronchi F."/>
            <person name="Macpherson A.J."/>
            <person name="Ganal-Vonarburg S.C."/>
            <person name="Bruggmann R."/>
            <person name="Vergeres G."/>
        </authorList>
    </citation>
    <scope>NUCLEOTIDE SEQUENCE [LARGE SCALE GENOMIC DNA]</scope>
    <source>
        <strain evidence="7 8">FAM 24235</strain>
    </source>
</reference>
<dbReference type="OrthoDB" id="2809944at2"/>
<keyword evidence="4 5" id="KW-0472">Membrane</keyword>
<feature type="transmembrane region" description="Helical" evidence="5">
    <location>
        <begin position="298"/>
        <end position="319"/>
    </location>
</feature>
<organism evidence="7 8">
    <name type="scientific">Marinilactibacillus psychrotolerans</name>
    <dbReference type="NCBI Taxonomy" id="191770"/>
    <lineage>
        <taxon>Bacteria</taxon>
        <taxon>Bacillati</taxon>
        <taxon>Bacillota</taxon>
        <taxon>Bacilli</taxon>
        <taxon>Lactobacillales</taxon>
        <taxon>Carnobacteriaceae</taxon>
        <taxon>Marinilactibacillus</taxon>
    </lineage>
</organism>
<feature type="transmembrane region" description="Helical" evidence="5">
    <location>
        <begin position="15"/>
        <end position="35"/>
    </location>
</feature>
<dbReference type="GO" id="GO:0016020">
    <property type="term" value="C:membrane"/>
    <property type="evidence" value="ECO:0007669"/>
    <property type="project" value="UniProtKB-SubCell"/>
</dbReference>
<feature type="transmembrane region" description="Helical" evidence="5">
    <location>
        <begin position="174"/>
        <end position="200"/>
    </location>
</feature>
<evidence type="ECO:0000259" key="6">
    <source>
        <dbReference type="Pfam" id="PF04932"/>
    </source>
</evidence>
<feature type="domain" description="O-antigen ligase-related" evidence="6">
    <location>
        <begin position="175"/>
        <end position="315"/>
    </location>
</feature>
<feature type="transmembrane region" description="Helical" evidence="5">
    <location>
        <begin position="41"/>
        <end position="59"/>
    </location>
</feature>
<sequence length="347" mass="40700">MRYDAMKLIENENKIFKMNTLLFSILLVSTMMYAFEQTRSIGLVALAVTLAIPVFYFITNLNKVKVNKLMAVWIIYIFYGVLNLLYNFSDFGVSVFLKHSILLFFVVILSQYKISDYSLDKVSKYFTNLYILILFLVVLNELFFSVELITQFLYKMAIMCTYFSIIRTGKVYKYSFLTIAVLSITSTRSAILSILLFLLIYNWLEAIKKSKIIYKFSFIIGIIILVGLPILYSQLQYSNLGIMLNEYSRELFSKNFFSGRQYIWEYTLSFIRDQPIFGYGYSNDVLLSLGITASTHNLYLSLLLQGGIILLMIFIMFMYQIWIKYFYYVICQIKLENIYTPSCSLYE</sequence>
<dbReference type="Pfam" id="PF04932">
    <property type="entry name" value="Wzy_C"/>
    <property type="match status" value="1"/>
</dbReference>
<feature type="transmembrane region" description="Helical" evidence="5">
    <location>
        <begin position="66"/>
        <end position="85"/>
    </location>
</feature>
<protein>
    <recommendedName>
        <fullName evidence="6">O-antigen ligase-related domain-containing protein</fullName>
    </recommendedName>
</protein>
<gene>
    <name evidence="7" type="ORF">FEZ48_12080</name>
</gene>
<dbReference type="Proteomes" id="UP000307201">
    <property type="component" value="Unassembled WGS sequence"/>
</dbReference>
<evidence type="ECO:0000313" key="8">
    <source>
        <dbReference type="Proteomes" id="UP000307201"/>
    </source>
</evidence>
<proteinExistence type="predicted"/>
<dbReference type="PANTHER" id="PTHR37422">
    <property type="entry name" value="TEICHURONIC ACID BIOSYNTHESIS PROTEIN TUAE"/>
    <property type="match status" value="1"/>
</dbReference>
<evidence type="ECO:0000256" key="3">
    <source>
        <dbReference type="ARBA" id="ARBA00022989"/>
    </source>
</evidence>
<feature type="transmembrane region" description="Helical" evidence="5">
    <location>
        <begin position="129"/>
        <end position="154"/>
    </location>
</feature>
<keyword evidence="3 5" id="KW-1133">Transmembrane helix</keyword>
<dbReference type="AlphaFoldDB" id="A0A5R9BXV2"/>
<comment type="caution">
    <text evidence="7">The sequence shown here is derived from an EMBL/GenBank/DDBJ whole genome shotgun (WGS) entry which is preliminary data.</text>
</comment>
<feature type="transmembrane region" description="Helical" evidence="5">
    <location>
        <begin position="212"/>
        <end position="232"/>
    </location>
</feature>